<feature type="transmembrane region" description="Helical" evidence="1">
    <location>
        <begin position="32"/>
        <end position="52"/>
    </location>
</feature>
<evidence type="ECO:0000256" key="1">
    <source>
        <dbReference type="SAM" id="Phobius"/>
    </source>
</evidence>
<protein>
    <submittedName>
        <fullName evidence="2">Uncharacterized protein</fullName>
    </submittedName>
</protein>
<dbReference type="RefSeq" id="WP_018359748.1">
    <property type="nucleotide sequence ID" value="NZ_UGTI01000001.1"/>
</dbReference>
<keyword evidence="1" id="KW-0472">Membrane</keyword>
<reference evidence="2 3" key="1">
    <citation type="submission" date="2018-06" db="EMBL/GenBank/DDBJ databases">
        <authorList>
            <consortium name="Pathogen Informatics"/>
            <person name="Doyle S."/>
        </authorList>
    </citation>
    <scope>NUCLEOTIDE SEQUENCE [LARGE SCALE GENOMIC DNA]</scope>
    <source>
        <strain evidence="2 3">NCTC13100</strain>
    </source>
</reference>
<evidence type="ECO:0000313" key="2">
    <source>
        <dbReference type="EMBL" id="SUB76986.1"/>
    </source>
</evidence>
<keyword evidence="1" id="KW-0812">Transmembrane</keyword>
<sequence>MKNLILFYLAIFGSLAAVILGALLHLPGWVSLGLLLVWVIFIRPSIVGWRLYRIGEISRWKPVTISFGDIKTL</sequence>
<keyword evidence="1" id="KW-1133">Transmembrane helix</keyword>
<evidence type="ECO:0000313" key="3">
    <source>
        <dbReference type="Proteomes" id="UP000254263"/>
    </source>
</evidence>
<dbReference type="EMBL" id="UGTI01000001">
    <property type="protein sequence ID" value="SUB76986.1"/>
    <property type="molecule type" value="Genomic_DNA"/>
</dbReference>
<organism evidence="2 3">
    <name type="scientific">Porphyromonas macacae</name>
    <dbReference type="NCBI Taxonomy" id="28115"/>
    <lineage>
        <taxon>Bacteria</taxon>
        <taxon>Pseudomonadati</taxon>
        <taxon>Bacteroidota</taxon>
        <taxon>Bacteroidia</taxon>
        <taxon>Bacteroidales</taxon>
        <taxon>Porphyromonadaceae</taxon>
        <taxon>Porphyromonas</taxon>
    </lineage>
</organism>
<dbReference type="AlphaFoldDB" id="A0A379DF35"/>
<accession>A0A379DF35</accession>
<name>A0A379DF35_9PORP</name>
<dbReference type="Proteomes" id="UP000254263">
    <property type="component" value="Unassembled WGS sequence"/>
</dbReference>
<feature type="transmembrane region" description="Helical" evidence="1">
    <location>
        <begin position="5"/>
        <end position="26"/>
    </location>
</feature>
<proteinExistence type="predicted"/>
<gene>
    <name evidence="2" type="ORF">NCTC13100_00099</name>
</gene>